<dbReference type="AlphaFoldDB" id="A0A423K049"/>
<dbReference type="Proteomes" id="UP000285349">
    <property type="component" value="Unassembled WGS sequence"/>
</dbReference>
<keyword evidence="4 5" id="KW-0472">Membrane</keyword>
<dbReference type="SUPFAM" id="SSF103473">
    <property type="entry name" value="MFS general substrate transporter"/>
    <property type="match status" value="1"/>
</dbReference>
<proteinExistence type="predicted"/>
<comment type="subcellular location">
    <subcellularLocation>
        <location evidence="1">Membrane</location>
        <topology evidence="1">Multi-pass membrane protein</topology>
    </subcellularLocation>
</comment>
<feature type="transmembrane region" description="Helical" evidence="5">
    <location>
        <begin position="325"/>
        <end position="342"/>
    </location>
</feature>
<feature type="transmembrane region" description="Helical" evidence="5">
    <location>
        <begin position="91"/>
        <end position="110"/>
    </location>
</feature>
<name>A0A423K049_9PSED</name>
<dbReference type="PROSITE" id="PS00216">
    <property type="entry name" value="SUGAR_TRANSPORT_1"/>
    <property type="match status" value="1"/>
</dbReference>
<feature type="transmembrane region" description="Helical" evidence="5">
    <location>
        <begin position="296"/>
        <end position="318"/>
    </location>
</feature>
<gene>
    <name evidence="7" type="ORF">BK666_21290</name>
</gene>
<reference evidence="7 8" key="1">
    <citation type="submission" date="2016-10" db="EMBL/GenBank/DDBJ databases">
        <title>Comparative genome analysis of multiple Pseudomonas spp. focuses on biocontrol and plant growth promoting traits.</title>
        <authorList>
            <person name="Tao X.-Y."/>
            <person name="Taylor C.G."/>
        </authorList>
    </citation>
    <scope>NUCLEOTIDE SEQUENCE [LARGE SCALE GENOMIC DNA]</scope>
    <source>
        <strain evidence="7 8">37A10</strain>
    </source>
</reference>
<dbReference type="PROSITE" id="PS50850">
    <property type="entry name" value="MFS"/>
    <property type="match status" value="1"/>
</dbReference>
<dbReference type="CDD" id="cd17365">
    <property type="entry name" value="MFS_PcaK_like"/>
    <property type="match status" value="1"/>
</dbReference>
<feature type="transmembrane region" description="Helical" evidence="5">
    <location>
        <begin position="262"/>
        <end position="284"/>
    </location>
</feature>
<organism evidence="7 8">
    <name type="scientific">Pseudomonas frederiksbergensis</name>
    <dbReference type="NCBI Taxonomy" id="104087"/>
    <lineage>
        <taxon>Bacteria</taxon>
        <taxon>Pseudomonadati</taxon>
        <taxon>Pseudomonadota</taxon>
        <taxon>Gammaproteobacteria</taxon>
        <taxon>Pseudomonadales</taxon>
        <taxon>Pseudomonadaceae</taxon>
        <taxon>Pseudomonas</taxon>
    </lineage>
</organism>
<dbReference type="InterPro" id="IPR011701">
    <property type="entry name" value="MFS"/>
</dbReference>
<dbReference type="InterPro" id="IPR020846">
    <property type="entry name" value="MFS_dom"/>
</dbReference>
<dbReference type="GO" id="GO:0046943">
    <property type="term" value="F:carboxylic acid transmembrane transporter activity"/>
    <property type="evidence" value="ECO:0007669"/>
    <property type="project" value="TreeGrafter"/>
</dbReference>
<feature type="transmembrane region" description="Helical" evidence="5">
    <location>
        <begin position="416"/>
        <end position="437"/>
    </location>
</feature>
<feature type="transmembrane region" description="Helical" evidence="5">
    <location>
        <begin position="24"/>
        <end position="45"/>
    </location>
</feature>
<feature type="transmembrane region" description="Helical" evidence="5">
    <location>
        <begin position="148"/>
        <end position="173"/>
    </location>
</feature>
<evidence type="ECO:0000313" key="7">
    <source>
        <dbReference type="EMBL" id="RON43602.1"/>
    </source>
</evidence>
<dbReference type="InterPro" id="IPR036259">
    <property type="entry name" value="MFS_trans_sf"/>
</dbReference>
<evidence type="ECO:0000256" key="5">
    <source>
        <dbReference type="SAM" id="Phobius"/>
    </source>
</evidence>
<keyword evidence="2 5" id="KW-0812">Transmembrane</keyword>
<feature type="transmembrane region" description="Helical" evidence="5">
    <location>
        <begin position="348"/>
        <end position="373"/>
    </location>
</feature>
<dbReference type="PANTHER" id="PTHR23508">
    <property type="entry name" value="CARBOXYLIC ACID TRANSPORTER PROTEIN HOMOLOG"/>
    <property type="match status" value="1"/>
</dbReference>
<feature type="domain" description="Major facilitator superfamily (MFS) profile" evidence="6">
    <location>
        <begin position="26"/>
        <end position="440"/>
    </location>
</feature>
<accession>A0A423K049</accession>
<dbReference type="Pfam" id="PF07690">
    <property type="entry name" value="MFS_1"/>
    <property type="match status" value="2"/>
</dbReference>
<evidence type="ECO:0000256" key="4">
    <source>
        <dbReference type="ARBA" id="ARBA00023136"/>
    </source>
</evidence>
<comment type="caution">
    <text evidence="7">The sequence shown here is derived from an EMBL/GenBank/DDBJ whole genome shotgun (WGS) entry which is preliminary data.</text>
</comment>
<evidence type="ECO:0000256" key="1">
    <source>
        <dbReference type="ARBA" id="ARBA00004141"/>
    </source>
</evidence>
<evidence type="ECO:0000256" key="2">
    <source>
        <dbReference type="ARBA" id="ARBA00022692"/>
    </source>
</evidence>
<evidence type="ECO:0000313" key="8">
    <source>
        <dbReference type="Proteomes" id="UP000285349"/>
    </source>
</evidence>
<dbReference type="PANTHER" id="PTHR23508:SF10">
    <property type="entry name" value="CARBOXYLIC ACID TRANSPORTER PROTEIN HOMOLOG"/>
    <property type="match status" value="1"/>
</dbReference>
<protein>
    <submittedName>
        <fullName evidence="7">4-hydroxybenzoate transporter</fullName>
    </submittedName>
</protein>
<feature type="transmembrane region" description="Helical" evidence="5">
    <location>
        <begin position="116"/>
        <end position="136"/>
    </location>
</feature>
<dbReference type="EMBL" id="MOBQ01000024">
    <property type="protein sequence ID" value="RON43602.1"/>
    <property type="molecule type" value="Genomic_DNA"/>
</dbReference>
<feature type="transmembrane region" description="Helical" evidence="5">
    <location>
        <begin position="179"/>
        <end position="200"/>
    </location>
</feature>
<feature type="transmembrane region" description="Helical" evidence="5">
    <location>
        <begin position="65"/>
        <end position="84"/>
    </location>
</feature>
<evidence type="ECO:0000259" key="6">
    <source>
        <dbReference type="PROSITE" id="PS50850"/>
    </source>
</evidence>
<dbReference type="Gene3D" id="1.20.1250.20">
    <property type="entry name" value="MFS general substrate transporter like domains"/>
    <property type="match status" value="1"/>
</dbReference>
<dbReference type="GO" id="GO:0005886">
    <property type="term" value="C:plasma membrane"/>
    <property type="evidence" value="ECO:0007669"/>
    <property type="project" value="TreeGrafter"/>
</dbReference>
<evidence type="ECO:0000256" key="3">
    <source>
        <dbReference type="ARBA" id="ARBA00022989"/>
    </source>
</evidence>
<dbReference type="InterPro" id="IPR005829">
    <property type="entry name" value="Sugar_transporter_CS"/>
</dbReference>
<keyword evidence="3 5" id="KW-1133">Transmembrane helix</keyword>
<sequence length="460" mass="48261">MEPIMNTIDVGEVIDNSRLSRLQVLVLVLCGFCMIIDGFDVQAMGYVAPAIIQQWGINKSDLGPVFGAGLIGMALGAPLAGILADRFGRRLILIIALVGLSAGMAATATADSVRDLLILRFLAGFCMGAIVPNAMAMAGEFSPARIRVTLMMLTSCGFVVGGALGGTLAVMMIEPLGWQSVFLVGAVAPLLLAILMMVLMPESIQFMVLRQRQLSRVRDWLRRIDGTLRLDEAVQLQVRDALPGKRSSMLDLVRDSRGLGTAMLWIILFMNLLGAYFLASWLPVIMHGAGHDTSSAVLAGTLLWMGGIVGNLVLGWLVDRRGFGPVLVCMFAVAAVAIAVLGQVATSMVSACVVIAIAGFCILGGQSALNALATVFYPTTMRSTGAGWALGIGRLGSILGPMIGGELMRLGWTPQSLLLAAAIPALLAMLASLLFWTKGGLPGPVLRAPSSAVVTPASAS</sequence>